<evidence type="ECO:0000313" key="1">
    <source>
        <dbReference type="EMBL" id="ADX42562.1"/>
    </source>
</evidence>
<dbReference type="Proteomes" id="UP000002653">
    <property type="component" value="Segment"/>
</dbReference>
<protein>
    <submittedName>
        <fullName evidence="1">Uncharacterized protein</fullName>
    </submittedName>
</protein>
<organism evidence="1 2">
    <name type="scientific">Tetrasphaera phage TJE1</name>
    <dbReference type="NCBI Taxonomy" id="981335"/>
    <lineage>
        <taxon>Viruses</taxon>
        <taxon>Duplodnaviria</taxon>
        <taxon>Heunggongvirae</taxon>
        <taxon>Uroviricota</taxon>
        <taxon>Caudoviricetes</taxon>
        <taxon>Tijeunavirus</taxon>
        <taxon>Tijeunavirus TJE1</taxon>
    </lineage>
</organism>
<reference evidence="1 2" key="1">
    <citation type="journal article" date="2012" name="Virus Genes">
        <title>Isolation and complete genome sequence of a bacteriophage lysing Tetrasphaera jenkinsii, a filamentous bacteria responsible for bulking in activated sludge.</title>
        <authorList>
            <person name="Petrovski S."/>
            <person name="Tillett D."/>
            <person name="Seviour R.J."/>
        </authorList>
    </citation>
    <scope>NUCLEOTIDE SEQUENCE [LARGE SCALE GENOMIC DNA]</scope>
</reference>
<sequence length="241" mass="25685">MNDQDLASQFDGPYSQGLMTAIQAEIDVRAVIIQYLESLSIDSAGPTELSTIGGIIGYPWPAAPTGTFDGNAFVFGSSDLFPSISDIYGFSGASLPGTGGIFTSSTPEAGNIIPISFYRLLLSQVAYLKATGLSYTAIDKICYVFSPDYMFFNPLLEDNIFQLGAAEDFPNSSSTHGLSGVDIIYHDQGGVLTTAVSGGVVDSDIYIIFNTPIGSGYLWILQALFDRFTTAPKIYVIQGGL</sequence>
<accession>G4W974</accession>
<proteinExistence type="predicted"/>
<dbReference type="KEGG" id="vg:14297467"/>
<dbReference type="GeneID" id="14297467"/>
<evidence type="ECO:0000313" key="2">
    <source>
        <dbReference type="Proteomes" id="UP000002653"/>
    </source>
</evidence>
<dbReference type="EMBL" id="HQ225832">
    <property type="protein sequence ID" value="ADX42562.1"/>
    <property type="molecule type" value="Genomic_DNA"/>
</dbReference>
<name>G4W974_9CAUD</name>
<dbReference type="RefSeq" id="YP_007237954.1">
    <property type="nucleotide sequence ID" value="NC_019930.1"/>
</dbReference>
<keyword evidence="2" id="KW-1185">Reference proteome</keyword>